<sequence>MSYKLVILPVSYLSRDSRAFFYECISFFYLPLGGTSLYAVITPVMVKQLPAIVKSFLVAAVAVAIAVVIATAVGVGVGVVEVDVADSYKGSSLPLALVDP</sequence>
<dbReference type="Proteomes" id="UP001359559">
    <property type="component" value="Unassembled WGS sequence"/>
</dbReference>
<gene>
    <name evidence="2" type="ORF">RJT34_30773</name>
</gene>
<proteinExistence type="predicted"/>
<name>A0AAN9ETF7_CLITE</name>
<reference evidence="2 3" key="1">
    <citation type="submission" date="2024-01" db="EMBL/GenBank/DDBJ databases">
        <title>The genomes of 5 underutilized Papilionoideae crops provide insights into root nodulation and disease resistance.</title>
        <authorList>
            <person name="Yuan L."/>
        </authorList>
    </citation>
    <scope>NUCLEOTIDE SEQUENCE [LARGE SCALE GENOMIC DNA]</scope>
    <source>
        <strain evidence="2">LY-2023</strain>
        <tissue evidence="2">Leaf</tissue>
    </source>
</reference>
<evidence type="ECO:0000313" key="3">
    <source>
        <dbReference type="Proteomes" id="UP001359559"/>
    </source>
</evidence>
<organism evidence="2 3">
    <name type="scientific">Clitoria ternatea</name>
    <name type="common">Butterfly pea</name>
    <dbReference type="NCBI Taxonomy" id="43366"/>
    <lineage>
        <taxon>Eukaryota</taxon>
        <taxon>Viridiplantae</taxon>
        <taxon>Streptophyta</taxon>
        <taxon>Embryophyta</taxon>
        <taxon>Tracheophyta</taxon>
        <taxon>Spermatophyta</taxon>
        <taxon>Magnoliopsida</taxon>
        <taxon>eudicotyledons</taxon>
        <taxon>Gunneridae</taxon>
        <taxon>Pentapetalae</taxon>
        <taxon>rosids</taxon>
        <taxon>fabids</taxon>
        <taxon>Fabales</taxon>
        <taxon>Fabaceae</taxon>
        <taxon>Papilionoideae</taxon>
        <taxon>50 kb inversion clade</taxon>
        <taxon>NPAAA clade</taxon>
        <taxon>indigoferoid/millettioid clade</taxon>
        <taxon>Phaseoleae</taxon>
        <taxon>Clitoria</taxon>
    </lineage>
</organism>
<evidence type="ECO:0000313" key="2">
    <source>
        <dbReference type="EMBL" id="KAK7263187.1"/>
    </source>
</evidence>
<accession>A0AAN9ETF7</accession>
<feature type="transmembrane region" description="Helical" evidence="1">
    <location>
        <begin position="20"/>
        <end position="44"/>
    </location>
</feature>
<keyword evidence="3" id="KW-1185">Reference proteome</keyword>
<keyword evidence="1" id="KW-0472">Membrane</keyword>
<keyword evidence="1" id="KW-1133">Transmembrane helix</keyword>
<protein>
    <submittedName>
        <fullName evidence="2">Uncharacterized protein</fullName>
    </submittedName>
</protein>
<evidence type="ECO:0000256" key="1">
    <source>
        <dbReference type="SAM" id="Phobius"/>
    </source>
</evidence>
<feature type="transmembrane region" description="Helical" evidence="1">
    <location>
        <begin position="56"/>
        <end position="80"/>
    </location>
</feature>
<dbReference type="AlphaFoldDB" id="A0AAN9ETF7"/>
<keyword evidence="1" id="KW-0812">Transmembrane</keyword>
<comment type="caution">
    <text evidence="2">The sequence shown here is derived from an EMBL/GenBank/DDBJ whole genome shotgun (WGS) entry which is preliminary data.</text>
</comment>
<dbReference type="EMBL" id="JAYKXN010000008">
    <property type="protein sequence ID" value="KAK7263187.1"/>
    <property type="molecule type" value="Genomic_DNA"/>
</dbReference>